<accession>A0A0P6WUU8</accession>
<feature type="transmembrane region" description="Helical" evidence="6">
    <location>
        <begin position="161"/>
        <end position="182"/>
    </location>
</feature>
<evidence type="ECO:0000256" key="5">
    <source>
        <dbReference type="ARBA" id="ARBA00023136"/>
    </source>
</evidence>
<dbReference type="EMBL" id="LGCK01000007">
    <property type="protein sequence ID" value="KPL72883.1"/>
    <property type="molecule type" value="Genomic_DNA"/>
</dbReference>
<feature type="transmembrane region" description="Helical" evidence="6">
    <location>
        <begin position="194"/>
        <end position="214"/>
    </location>
</feature>
<feature type="transmembrane region" description="Helical" evidence="6">
    <location>
        <begin position="279"/>
        <end position="298"/>
    </location>
</feature>
<evidence type="ECO:0000256" key="1">
    <source>
        <dbReference type="ARBA" id="ARBA00004651"/>
    </source>
</evidence>
<feature type="transmembrane region" description="Helical" evidence="6">
    <location>
        <begin position="103"/>
        <end position="124"/>
    </location>
</feature>
<feature type="transmembrane region" description="Helical" evidence="6">
    <location>
        <begin position="401"/>
        <end position="422"/>
    </location>
</feature>
<dbReference type="PANTHER" id="PTHR30250">
    <property type="entry name" value="PST FAMILY PREDICTED COLANIC ACID TRANSPORTER"/>
    <property type="match status" value="1"/>
</dbReference>
<protein>
    <recommendedName>
        <fullName evidence="9">Polysaccharide biosynthesis protein C-terminal domain-containing protein</fullName>
    </recommendedName>
</protein>
<feature type="transmembrane region" description="Helical" evidence="6">
    <location>
        <begin position="428"/>
        <end position="446"/>
    </location>
</feature>
<dbReference type="InterPro" id="IPR002797">
    <property type="entry name" value="Polysacc_synth"/>
</dbReference>
<evidence type="ECO:0000256" key="3">
    <source>
        <dbReference type="ARBA" id="ARBA00022692"/>
    </source>
</evidence>
<evidence type="ECO:0000256" key="2">
    <source>
        <dbReference type="ARBA" id="ARBA00022475"/>
    </source>
</evidence>
<feature type="transmembrane region" description="Helical" evidence="6">
    <location>
        <begin position="31"/>
        <end position="53"/>
    </location>
</feature>
<feature type="transmembrane region" description="Helical" evidence="6">
    <location>
        <begin position="310"/>
        <end position="329"/>
    </location>
</feature>
<sequence length="462" mass="51117">MISKGLNFILLPIYLGYLSEAEYGEITFTLSITAFLNILFGLGFAGAVTRLYYDCKSEEARKRLLGTAALFLILFSIGLTFLLVLVGNNLFFERFFGLPFKPYGIYAIAISLCSVMSVIPQAIFKIQNRPVVSILFNISVFLLTILFTVIFVVVFKSGVRGAISALVLSNLLVAAGYTATLIKEIHPCLDRFILSNLLILSLPFIPHLLAHWSLSQSDRLVISHFLDMSSVGAYSIGYQIGSLVFLTANAMNNAWVPYYYQVLSNATDKKSLQKSVKQFLFLISGASVVTVCLSPLILSVLKVENQSICLQIIALVSMAGFFQMCYFIFVSQTFQTKDIALIPVITVAVALANIAANIYAVPRFGILAAALTTLLAYFFLAVLNGWLALAKSRFNIGIGLMIRFAVITMVWLTVCLVLSFYIQPLWMILLPFIWLVTIDLIGSFSFSEMISMISHTGSNSEY</sequence>
<feature type="transmembrane region" description="Helical" evidence="6">
    <location>
        <begin position="341"/>
        <end position="360"/>
    </location>
</feature>
<dbReference type="STRING" id="229920.ADM99_07500"/>
<organism evidence="7 8">
    <name type="scientific">Leptolinea tardivitalis</name>
    <dbReference type="NCBI Taxonomy" id="229920"/>
    <lineage>
        <taxon>Bacteria</taxon>
        <taxon>Bacillati</taxon>
        <taxon>Chloroflexota</taxon>
        <taxon>Anaerolineae</taxon>
        <taxon>Anaerolineales</taxon>
        <taxon>Anaerolineaceae</taxon>
        <taxon>Leptolinea</taxon>
    </lineage>
</organism>
<dbReference type="Pfam" id="PF01943">
    <property type="entry name" value="Polysacc_synt"/>
    <property type="match status" value="1"/>
</dbReference>
<keyword evidence="5 6" id="KW-0472">Membrane</keyword>
<feature type="transmembrane region" description="Helical" evidence="6">
    <location>
        <begin position="65"/>
        <end position="91"/>
    </location>
</feature>
<feature type="transmembrane region" description="Helical" evidence="6">
    <location>
        <begin position="131"/>
        <end position="155"/>
    </location>
</feature>
<gene>
    <name evidence="7" type="ORF">ADM99_07500</name>
</gene>
<reference evidence="7 8" key="1">
    <citation type="submission" date="2015-07" db="EMBL/GenBank/DDBJ databases">
        <title>Genome sequence of Leptolinea tardivitalis DSM 16556.</title>
        <authorList>
            <person name="Hemp J."/>
            <person name="Ward L.M."/>
            <person name="Pace L.A."/>
            <person name="Fischer W.W."/>
        </authorList>
    </citation>
    <scope>NUCLEOTIDE SEQUENCE [LARGE SCALE GENOMIC DNA]</scope>
    <source>
        <strain evidence="7 8">YMTK-2</strain>
    </source>
</reference>
<dbReference type="PANTHER" id="PTHR30250:SF11">
    <property type="entry name" value="O-ANTIGEN TRANSPORTER-RELATED"/>
    <property type="match status" value="1"/>
</dbReference>
<evidence type="ECO:0000256" key="6">
    <source>
        <dbReference type="SAM" id="Phobius"/>
    </source>
</evidence>
<keyword evidence="8" id="KW-1185">Reference proteome</keyword>
<dbReference type="AlphaFoldDB" id="A0A0P6WUU8"/>
<comment type="caution">
    <text evidence="7">The sequence shown here is derived from an EMBL/GenBank/DDBJ whole genome shotgun (WGS) entry which is preliminary data.</text>
</comment>
<dbReference type="Proteomes" id="UP000050430">
    <property type="component" value="Unassembled WGS sequence"/>
</dbReference>
<evidence type="ECO:0008006" key="9">
    <source>
        <dbReference type="Google" id="ProtNLM"/>
    </source>
</evidence>
<keyword evidence="3 6" id="KW-0812">Transmembrane</keyword>
<dbReference type="GO" id="GO:0005886">
    <property type="term" value="C:plasma membrane"/>
    <property type="evidence" value="ECO:0007669"/>
    <property type="project" value="UniProtKB-SubCell"/>
</dbReference>
<comment type="subcellular location">
    <subcellularLocation>
        <location evidence="1">Cell membrane</location>
        <topology evidence="1">Multi-pass membrane protein</topology>
    </subcellularLocation>
</comment>
<feature type="transmembrane region" description="Helical" evidence="6">
    <location>
        <begin position="234"/>
        <end position="258"/>
    </location>
</feature>
<keyword evidence="4 6" id="KW-1133">Transmembrane helix</keyword>
<evidence type="ECO:0000313" key="7">
    <source>
        <dbReference type="EMBL" id="KPL72883.1"/>
    </source>
</evidence>
<keyword evidence="2" id="KW-1003">Cell membrane</keyword>
<name>A0A0P6WUU8_9CHLR</name>
<dbReference type="InterPro" id="IPR050833">
    <property type="entry name" value="Poly_Biosynth_Transport"/>
</dbReference>
<feature type="transmembrane region" description="Helical" evidence="6">
    <location>
        <begin position="366"/>
        <end position="389"/>
    </location>
</feature>
<evidence type="ECO:0000256" key="4">
    <source>
        <dbReference type="ARBA" id="ARBA00022989"/>
    </source>
</evidence>
<proteinExistence type="predicted"/>
<evidence type="ECO:0000313" key="8">
    <source>
        <dbReference type="Proteomes" id="UP000050430"/>
    </source>
</evidence>